<sequence>MLIPATRKCCEPSFYLRDEGDEIKICKRANQKPRTSVDELEPITVLTNGVRRTFMRCPQQTNNTFRCQFRLLNIPRVGQLRETSTSRELTSIIENGLANKG</sequence>
<proteinExistence type="predicted"/>
<organism evidence="1 2">
    <name type="scientific">Galerina marginata (strain CBS 339.88)</name>
    <dbReference type="NCBI Taxonomy" id="685588"/>
    <lineage>
        <taxon>Eukaryota</taxon>
        <taxon>Fungi</taxon>
        <taxon>Dikarya</taxon>
        <taxon>Basidiomycota</taxon>
        <taxon>Agaricomycotina</taxon>
        <taxon>Agaricomycetes</taxon>
        <taxon>Agaricomycetidae</taxon>
        <taxon>Agaricales</taxon>
        <taxon>Agaricineae</taxon>
        <taxon>Strophariaceae</taxon>
        <taxon>Galerina</taxon>
    </lineage>
</organism>
<dbReference type="AlphaFoldDB" id="A0A067TEI0"/>
<dbReference type="HOGENOM" id="CLU_2291922_0_0_1"/>
<dbReference type="EMBL" id="KL142375">
    <property type="protein sequence ID" value="KDR78304.1"/>
    <property type="molecule type" value="Genomic_DNA"/>
</dbReference>
<keyword evidence="2" id="KW-1185">Reference proteome</keyword>
<protein>
    <submittedName>
        <fullName evidence="1">Uncharacterized protein</fullName>
    </submittedName>
</protein>
<reference evidence="2" key="1">
    <citation type="journal article" date="2014" name="Proc. Natl. Acad. Sci. U.S.A.">
        <title>Extensive sampling of basidiomycete genomes demonstrates inadequacy of the white-rot/brown-rot paradigm for wood decay fungi.</title>
        <authorList>
            <person name="Riley R."/>
            <person name="Salamov A.A."/>
            <person name="Brown D.W."/>
            <person name="Nagy L.G."/>
            <person name="Floudas D."/>
            <person name="Held B.W."/>
            <person name="Levasseur A."/>
            <person name="Lombard V."/>
            <person name="Morin E."/>
            <person name="Otillar R."/>
            <person name="Lindquist E.A."/>
            <person name="Sun H."/>
            <person name="LaButti K.M."/>
            <person name="Schmutz J."/>
            <person name="Jabbour D."/>
            <person name="Luo H."/>
            <person name="Baker S.E."/>
            <person name="Pisabarro A.G."/>
            <person name="Walton J.D."/>
            <person name="Blanchette R.A."/>
            <person name="Henrissat B."/>
            <person name="Martin F."/>
            <person name="Cullen D."/>
            <person name="Hibbett D.S."/>
            <person name="Grigoriev I.V."/>
        </authorList>
    </citation>
    <scope>NUCLEOTIDE SEQUENCE [LARGE SCALE GENOMIC DNA]</scope>
    <source>
        <strain evidence="2">CBS 339.88</strain>
    </source>
</reference>
<evidence type="ECO:0000313" key="2">
    <source>
        <dbReference type="Proteomes" id="UP000027222"/>
    </source>
</evidence>
<accession>A0A067TEI0</accession>
<evidence type="ECO:0000313" key="1">
    <source>
        <dbReference type="EMBL" id="KDR78304.1"/>
    </source>
</evidence>
<name>A0A067TEI0_GALM3</name>
<dbReference type="Proteomes" id="UP000027222">
    <property type="component" value="Unassembled WGS sequence"/>
</dbReference>
<gene>
    <name evidence="1" type="ORF">GALMADRAFT_1312477</name>
</gene>